<evidence type="ECO:0000259" key="5">
    <source>
        <dbReference type="Pfam" id="PF00884"/>
    </source>
</evidence>
<reference evidence="6 7" key="1">
    <citation type="submission" date="2019-07" db="EMBL/GenBank/DDBJ databases">
        <title>Genomic Encyclopedia of Type Strains, Phase III (KMG-III): the genomes of soil and plant-associated and newly described type strains.</title>
        <authorList>
            <person name="Whitman W."/>
        </authorList>
    </citation>
    <scope>NUCLEOTIDE SEQUENCE [LARGE SCALE GENOMIC DNA]</scope>
    <source>
        <strain evidence="6 7">BL24</strain>
    </source>
</reference>
<protein>
    <submittedName>
        <fullName evidence="6">Arylsulfatase</fullName>
    </submittedName>
</protein>
<comment type="caution">
    <text evidence="6">The sequence shown here is derived from an EMBL/GenBank/DDBJ whole genome shotgun (WGS) entry which is preliminary data.</text>
</comment>
<dbReference type="OrthoDB" id="9762324at2"/>
<dbReference type="Pfam" id="PF00884">
    <property type="entry name" value="Sulfatase"/>
    <property type="match status" value="1"/>
</dbReference>
<dbReference type="PROSITE" id="PS00149">
    <property type="entry name" value="SULFATASE_2"/>
    <property type="match status" value="1"/>
</dbReference>
<keyword evidence="7" id="KW-1185">Reference proteome</keyword>
<evidence type="ECO:0000256" key="2">
    <source>
        <dbReference type="ARBA" id="ARBA00022723"/>
    </source>
</evidence>
<keyword evidence="2" id="KW-0479">Metal-binding</keyword>
<feature type="domain" description="Sulfatase N-terminal" evidence="5">
    <location>
        <begin position="35"/>
        <end position="447"/>
    </location>
</feature>
<dbReference type="InterPro" id="IPR000917">
    <property type="entry name" value="Sulfatase_N"/>
</dbReference>
<organism evidence="6 7">
    <name type="scientific">Paenibacillus methanolicus</name>
    <dbReference type="NCBI Taxonomy" id="582686"/>
    <lineage>
        <taxon>Bacteria</taxon>
        <taxon>Bacillati</taxon>
        <taxon>Bacillota</taxon>
        <taxon>Bacilli</taxon>
        <taxon>Bacillales</taxon>
        <taxon>Paenibacillaceae</taxon>
        <taxon>Paenibacillus</taxon>
    </lineage>
</organism>
<accession>A0A5S5BST4</accession>
<proteinExistence type="inferred from homology"/>
<dbReference type="PANTHER" id="PTHR42693:SF43">
    <property type="entry name" value="BLL2667 PROTEIN"/>
    <property type="match status" value="1"/>
</dbReference>
<keyword evidence="3" id="KW-0378">Hydrolase</keyword>
<dbReference type="PANTHER" id="PTHR42693">
    <property type="entry name" value="ARYLSULFATASE FAMILY MEMBER"/>
    <property type="match status" value="1"/>
</dbReference>
<dbReference type="InterPro" id="IPR017850">
    <property type="entry name" value="Alkaline_phosphatase_core_sf"/>
</dbReference>
<evidence type="ECO:0000256" key="4">
    <source>
        <dbReference type="ARBA" id="ARBA00022837"/>
    </source>
</evidence>
<evidence type="ECO:0000256" key="1">
    <source>
        <dbReference type="ARBA" id="ARBA00008779"/>
    </source>
</evidence>
<gene>
    <name evidence="6" type="ORF">BCM02_112205</name>
</gene>
<dbReference type="InterPro" id="IPR050738">
    <property type="entry name" value="Sulfatase"/>
</dbReference>
<sequence>MTSWSKETFAGTIGKTVEDSVPSWPRPAQAAEGAPNVVVILLDDLGFSQLGCYGSDIATPNIDALAEGGLRYNNFHTTAICSPTRAALLTGRNPHAAGVSFVSGFDNGFPNTRGKVSKETALLSEMLAENGYNTFAVGKWHLVPAAEHTAAGPFDNWPLGRGFERYYGFLEGATNQWNPDLVEDSRRVRQPKKVAEGYHLTEDLTDKAIEYIRDQKNAAPDKPFFAYVAYGATHAPHHAPNAYIDRYKGKYDKGWDVTREEWFARQKAIGVIPQDAVLPPRNPNVREWASLPEAEKKLYARQQEAFAGFLEHTDYHIGRIVDFLREIGQLDNTLLVLLSDNGACAMGGQEGTIHSWAEGFGVKETLDEKLQRIDEIGSDTANNHYAIGWAQAGNTPLKWYKSFVHAGGVKDPLIIHYPAGIRDGGAVRTQYSYVTDIVPTVLELAGIQAPEVYKGVQQQPVHGTSLAYTLASGEEPTRKETQHFEMVGNRAIWHKGWKAVAAHKPDTPFSDDVWELYHVDEDFTESNDLAQAHPEKLRELIELWWAEAGRYGVLPLDGRSIVAKVRGVEKAKGGAPQPAVTERVFYPSSFGLPFAKQPDVRNKPFEIRAIVNRSSIEEEGVLVAQGGRFGGYALFVQHNRLTFHYNYAWGVQYTITSETALPVGELTLAFRFARTGDNEGVGTLYANGTRIGEGKIGHAGVLGFTKEQFRVGENDPTPVSETYASPFRFSGELKRVIFTLGGYSNSLESQLAVELATE</sequence>
<dbReference type="InterPro" id="IPR024607">
    <property type="entry name" value="Sulfatase_CS"/>
</dbReference>
<dbReference type="PROSITE" id="PS00523">
    <property type="entry name" value="SULFATASE_1"/>
    <property type="match status" value="1"/>
</dbReference>
<evidence type="ECO:0000313" key="7">
    <source>
        <dbReference type="Proteomes" id="UP000323257"/>
    </source>
</evidence>
<dbReference type="CDD" id="cd16025">
    <property type="entry name" value="PAS_like"/>
    <property type="match status" value="1"/>
</dbReference>
<dbReference type="RefSeq" id="WP_148932574.1">
    <property type="nucleotide sequence ID" value="NZ_VNHS01000012.1"/>
</dbReference>
<name>A0A5S5BST4_9BACL</name>
<evidence type="ECO:0000256" key="3">
    <source>
        <dbReference type="ARBA" id="ARBA00022801"/>
    </source>
</evidence>
<evidence type="ECO:0000313" key="6">
    <source>
        <dbReference type="EMBL" id="TYP70225.1"/>
    </source>
</evidence>
<dbReference type="GO" id="GO:0016787">
    <property type="term" value="F:hydrolase activity"/>
    <property type="evidence" value="ECO:0007669"/>
    <property type="project" value="UniProtKB-KW"/>
</dbReference>
<dbReference type="GO" id="GO:0046872">
    <property type="term" value="F:metal ion binding"/>
    <property type="evidence" value="ECO:0007669"/>
    <property type="project" value="UniProtKB-KW"/>
</dbReference>
<dbReference type="Proteomes" id="UP000323257">
    <property type="component" value="Unassembled WGS sequence"/>
</dbReference>
<keyword evidence="4" id="KW-0106">Calcium</keyword>
<dbReference type="EMBL" id="VNHS01000012">
    <property type="protein sequence ID" value="TYP70225.1"/>
    <property type="molecule type" value="Genomic_DNA"/>
</dbReference>
<dbReference type="Gene3D" id="3.30.1120.10">
    <property type="match status" value="1"/>
</dbReference>
<dbReference type="SUPFAM" id="SSF53649">
    <property type="entry name" value="Alkaline phosphatase-like"/>
    <property type="match status" value="1"/>
</dbReference>
<dbReference type="AlphaFoldDB" id="A0A5S5BST4"/>
<dbReference type="Gene3D" id="3.40.720.10">
    <property type="entry name" value="Alkaline Phosphatase, subunit A"/>
    <property type="match status" value="1"/>
</dbReference>
<comment type="similarity">
    <text evidence="1">Belongs to the sulfatase family.</text>
</comment>